<protein>
    <recommendedName>
        <fullName evidence="1">BTB domain-containing protein</fullName>
    </recommendedName>
</protein>
<dbReference type="InterPro" id="IPR011333">
    <property type="entry name" value="SKP1/BTB/POZ_sf"/>
</dbReference>
<sequence length="387" mass="45316">MSLLNIFCGIHRLVRIRCKSKISDAQNNVNLPPFFPNADGHTHVTEEAPAGDIYTKETHDQDVHTEEASTETNSLDLPETFSDAMDEFRELVEGMNNNDNENNEEPRNPQFSSRYGSAIIAILVGPDETPFNVHQSFLEESEFFKACFKRGFREENEKLVRLPEGDPSDFIYLVDFLYTGSIPYHSYAANPISDMDVFTDENLWWADAWCPDPTYLHCWYPTPEHLSPIFRCTMFETDWEEEEWETSHEKKCVDEAKEHLDLLLRLYQLSDQYLFDGFREHILEHILHAANYCEPYHYFDALCMLYDHPTGLPESFRKGVRKYIEFYIKGTNREIAMEFGLALADNTRLTADIMQVMYFLIDELCYFRDLRSRAVRPRHLSPQSTMQ</sequence>
<evidence type="ECO:0000313" key="3">
    <source>
        <dbReference type="Proteomes" id="UP001583193"/>
    </source>
</evidence>
<dbReference type="PANTHER" id="PTHR47843">
    <property type="entry name" value="BTB DOMAIN-CONTAINING PROTEIN-RELATED"/>
    <property type="match status" value="1"/>
</dbReference>
<keyword evidence="3" id="KW-1185">Reference proteome</keyword>
<evidence type="ECO:0000259" key="1">
    <source>
        <dbReference type="PROSITE" id="PS50097"/>
    </source>
</evidence>
<dbReference type="Gene3D" id="3.30.710.10">
    <property type="entry name" value="Potassium Channel Kv1.1, Chain A"/>
    <property type="match status" value="1"/>
</dbReference>
<dbReference type="EMBL" id="JAVDPF010000016">
    <property type="protein sequence ID" value="KAL1875974.1"/>
    <property type="molecule type" value="Genomic_DNA"/>
</dbReference>
<gene>
    <name evidence="2" type="ORF">Plec18167_005235</name>
</gene>
<proteinExistence type="predicted"/>
<organism evidence="2 3">
    <name type="scientific">Paecilomyces lecythidis</name>
    <dbReference type="NCBI Taxonomy" id="3004212"/>
    <lineage>
        <taxon>Eukaryota</taxon>
        <taxon>Fungi</taxon>
        <taxon>Dikarya</taxon>
        <taxon>Ascomycota</taxon>
        <taxon>Pezizomycotina</taxon>
        <taxon>Eurotiomycetes</taxon>
        <taxon>Eurotiomycetidae</taxon>
        <taxon>Eurotiales</taxon>
        <taxon>Thermoascaceae</taxon>
        <taxon>Paecilomyces</taxon>
    </lineage>
</organism>
<dbReference type="PANTHER" id="PTHR47843:SF6">
    <property type="entry name" value="BTB DOMAIN-CONTAINING PROTEIN"/>
    <property type="match status" value="1"/>
</dbReference>
<dbReference type="InterPro" id="IPR000210">
    <property type="entry name" value="BTB/POZ_dom"/>
</dbReference>
<name>A0ABR3XK35_9EURO</name>
<dbReference type="Pfam" id="PF00651">
    <property type="entry name" value="BTB"/>
    <property type="match status" value="1"/>
</dbReference>
<reference evidence="2 3" key="1">
    <citation type="journal article" date="2024" name="IMA Fungus">
        <title>IMA Genome - F19 : A genome assembly and annotation guide to empower mycologists, including annotated draft genome sequences of Ceratocystis pirilliformis, Diaporthe australafricana, Fusarium ophioides, Paecilomyces lecythidis, and Sporothrix stenoceras.</title>
        <authorList>
            <person name="Aylward J."/>
            <person name="Wilson A.M."/>
            <person name="Visagie C.M."/>
            <person name="Spraker J."/>
            <person name="Barnes I."/>
            <person name="Buitendag C."/>
            <person name="Ceriani C."/>
            <person name="Del Mar Angel L."/>
            <person name="du Plessis D."/>
            <person name="Fuchs T."/>
            <person name="Gasser K."/>
            <person name="Kramer D."/>
            <person name="Li W."/>
            <person name="Munsamy K."/>
            <person name="Piso A."/>
            <person name="Price J.L."/>
            <person name="Sonnekus B."/>
            <person name="Thomas C."/>
            <person name="van der Nest A."/>
            <person name="van Dijk A."/>
            <person name="van Heerden A."/>
            <person name="van Vuuren N."/>
            <person name="Yilmaz N."/>
            <person name="Duong T.A."/>
            <person name="van der Merwe N.A."/>
            <person name="Wingfield M.J."/>
            <person name="Wingfield B.D."/>
        </authorList>
    </citation>
    <scope>NUCLEOTIDE SEQUENCE [LARGE SCALE GENOMIC DNA]</scope>
    <source>
        <strain evidence="2 3">CMW 18167</strain>
    </source>
</reference>
<dbReference type="SUPFAM" id="SSF54695">
    <property type="entry name" value="POZ domain"/>
    <property type="match status" value="1"/>
</dbReference>
<dbReference type="CDD" id="cd18186">
    <property type="entry name" value="BTB_POZ_ZBTB_KLHL-like"/>
    <property type="match status" value="1"/>
</dbReference>
<comment type="caution">
    <text evidence="2">The sequence shown here is derived from an EMBL/GenBank/DDBJ whole genome shotgun (WGS) entry which is preliminary data.</text>
</comment>
<dbReference type="Proteomes" id="UP001583193">
    <property type="component" value="Unassembled WGS sequence"/>
</dbReference>
<accession>A0ABR3XK35</accession>
<evidence type="ECO:0000313" key="2">
    <source>
        <dbReference type="EMBL" id="KAL1875974.1"/>
    </source>
</evidence>
<dbReference type="PROSITE" id="PS50097">
    <property type="entry name" value="BTB"/>
    <property type="match status" value="1"/>
</dbReference>
<feature type="domain" description="BTB" evidence="1">
    <location>
        <begin position="118"/>
        <end position="186"/>
    </location>
</feature>